<dbReference type="RefSeq" id="XP_005763305.1">
    <property type="nucleotide sequence ID" value="XM_005763248.1"/>
</dbReference>
<accession>A0A0D3IHZ1</accession>
<proteinExistence type="inferred from homology"/>
<dbReference type="eggNOG" id="KOG1569">
    <property type="taxonomic scope" value="Eukaryota"/>
</dbReference>
<organism evidence="5 6">
    <name type="scientific">Emiliania huxleyi (strain CCMP1516)</name>
    <dbReference type="NCBI Taxonomy" id="280463"/>
    <lineage>
        <taxon>Eukaryota</taxon>
        <taxon>Haptista</taxon>
        <taxon>Haptophyta</taxon>
        <taxon>Prymnesiophyceae</taxon>
        <taxon>Isochrysidales</taxon>
        <taxon>Noelaerhabdaceae</taxon>
        <taxon>Emiliania</taxon>
    </lineage>
</organism>
<reference evidence="6" key="1">
    <citation type="journal article" date="2013" name="Nature">
        <title>Pan genome of the phytoplankton Emiliania underpins its global distribution.</title>
        <authorList>
            <person name="Read B.A."/>
            <person name="Kegel J."/>
            <person name="Klute M.J."/>
            <person name="Kuo A."/>
            <person name="Lefebvre S.C."/>
            <person name="Maumus F."/>
            <person name="Mayer C."/>
            <person name="Miller J."/>
            <person name="Monier A."/>
            <person name="Salamov A."/>
            <person name="Young J."/>
            <person name="Aguilar M."/>
            <person name="Claverie J.M."/>
            <person name="Frickenhaus S."/>
            <person name="Gonzalez K."/>
            <person name="Herman E.K."/>
            <person name="Lin Y.C."/>
            <person name="Napier J."/>
            <person name="Ogata H."/>
            <person name="Sarno A.F."/>
            <person name="Shmutz J."/>
            <person name="Schroeder D."/>
            <person name="de Vargas C."/>
            <person name="Verret F."/>
            <person name="von Dassow P."/>
            <person name="Valentin K."/>
            <person name="Van de Peer Y."/>
            <person name="Wheeler G."/>
            <person name="Dacks J.B."/>
            <person name="Delwiche C.F."/>
            <person name="Dyhrman S.T."/>
            <person name="Glockner G."/>
            <person name="John U."/>
            <person name="Richards T."/>
            <person name="Worden A.Z."/>
            <person name="Zhang X."/>
            <person name="Grigoriev I.V."/>
            <person name="Allen A.E."/>
            <person name="Bidle K."/>
            <person name="Borodovsky M."/>
            <person name="Bowler C."/>
            <person name="Brownlee C."/>
            <person name="Cock J.M."/>
            <person name="Elias M."/>
            <person name="Gladyshev V.N."/>
            <person name="Groth M."/>
            <person name="Guda C."/>
            <person name="Hadaegh A."/>
            <person name="Iglesias-Rodriguez M.D."/>
            <person name="Jenkins J."/>
            <person name="Jones B.M."/>
            <person name="Lawson T."/>
            <person name="Leese F."/>
            <person name="Lindquist E."/>
            <person name="Lobanov A."/>
            <person name="Lomsadze A."/>
            <person name="Malik S.B."/>
            <person name="Marsh M.E."/>
            <person name="Mackinder L."/>
            <person name="Mock T."/>
            <person name="Mueller-Roeber B."/>
            <person name="Pagarete A."/>
            <person name="Parker M."/>
            <person name="Probert I."/>
            <person name="Quesneville H."/>
            <person name="Raines C."/>
            <person name="Rensing S.A."/>
            <person name="Riano-Pachon D.M."/>
            <person name="Richier S."/>
            <person name="Rokitta S."/>
            <person name="Shiraiwa Y."/>
            <person name="Soanes D.M."/>
            <person name="van der Giezen M."/>
            <person name="Wahlund T.M."/>
            <person name="Williams B."/>
            <person name="Wilson W."/>
            <person name="Wolfe G."/>
            <person name="Wurch L.L."/>
        </authorList>
    </citation>
    <scope>NUCLEOTIDE SEQUENCE</scope>
</reference>
<dbReference type="EnsemblProtists" id="EOD10876">
    <property type="protein sequence ID" value="EOD10876"/>
    <property type="gene ID" value="EMIHUDRAFT_59686"/>
</dbReference>
<dbReference type="STRING" id="2903.R1DJ59"/>
<dbReference type="KEGG" id="ehx:EMIHUDRAFT_59686"/>
<evidence type="ECO:0000256" key="2">
    <source>
        <dbReference type="ARBA" id="ARBA00022980"/>
    </source>
</evidence>
<keyword evidence="3" id="KW-0687">Ribonucleoprotein</keyword>
<keyword evidence="6" id="KW-1185">Reference proteome</keyword>
<dbReference type="GO" id="GO:1990904">
    <property type="term" value="C:ribonucleoprotein complex"/>
    <property type="evidence" value="ECO:0007669"/>
    <property type="project" value="UniProtKB-KW"/>
</dbReference>
<evidence type="ECO:0008006" key="7">
    <source>
        <dbReference type="Google" id="ProtNLM"/>
    </source>
</evidence>
<feature type="compositionally biased region" description="Basic residues" evidence="4">
    <location>
        <begin position="58"/>
        <end position="69"/>
    </location>
</feature>
<protein>
    <recommendedName>
        <fullName evidence="7">50S ribosomal protein L1</fullName>
    </recommendedName>
</protein>
<keyword evidence="2" id="KW-0689">Ribosomal protein</keyword>
<evidence type="ECO:0000313" key="6">
    <source>
        <dbReference type="Proteomes" id="UP000013827"/>
    </source>
</evidence>
<dbReference type="Proteomes" id="UP000013827">
    <property type="component" value="Unassembled WGS sequence"/>
</dbReference>
<dbReference type="InterPro" id="IPR023674">
    <property type="entry name" value="Ribosomal_uL1-like"/>
</dbReference>
<dbReference type="PaxDb" id="2903-EOD10876"/>
<dbReference type="HOGENOM" id="CLU_2152408_0_0_1"/>
<dbReference type="GO" id="GO:0005840">
    <property type="term" value="C:ribosome"/>
    <property type="evidence" value="ECO:0007669"/>
    <property type="project" value="UniProtKB-KW"/>
</dbReference>
<feature type="region of interest" description="Disordered" evidence="4">
    <location>
        <begin position="45"/>
        <end position="69"/>
    </location>
</feature>
<evidence type="ECO:0000313" key="5">
    <source>
        <dbReference type="EnsemblProtists" id="EOD10876"/>
    </source>
</evidence>
<evidence type="ECO:0000256" key="3">
    <source>
        <dbReference type="ARBA" id="ARBA00023274"/>
    </source>
</evidence>
<dbReference type="PANTHER" id="PTHR36427:SF3">
    <property type="entry name" value="LARGE RIBOSOMAL SUBUNIT PROTEIN UL1M"/>
    <property type="match status" value="1"/>
</dbReference>
<reference evidence="5" key="2">
    <citation type="submission" date="2024-10" db="UniProtKB">
        <authorList>
            <consortium name="EnsemblProtists"/>
        </authorList>
    </citation>
    <scope>IDENTIFICATION</scope>
</reference>
<dbReference type="SUPFAM" id="SSF56808">
    <property type="entry name" value="Ribosomal protein L1"/>
    <property type="match status" value="1"/>
</dbReference>
<comment type="similarity">
    <text evidence="1">Belongs to the universal ribosomal protein uL1 family.</text>
</comment>
<dbReference type="GeneID" id="17256997"/>
<dbReference type="Gene3D" id="3.30.190.20">
    <property type="match status" value="2"/>
</dbReference>
<evidence type="ECO:0000256" key="1">
    <source>
        <dbReference type="ARBA" id="ARBA00010531"/>
    </source>
</evidence>
<evidence type="ECO:0000256" key="4">
    <source>
        <dbReference type="SAM" id="MobiDB-lite"/>
    </source>
</evidence>
<dbReference type="PANTHER" id="PTHR36427">
    <property type="entry name" value="54S RIBOSOMAL PROTEIN L1, MITOCHONDRIAL"/>
    <property type="match status" value="1"/>
</dbReference>
<name>A0A0D3IHZ1_EMIH1</name>
<sequence length="112" mass="12055">KASRRASENAGKVEEEKLYSPEEAVALMKELATAKFTETAELHGNLNLDPKYNDQQARRLRRSASRRRSALVLTAPSPSQIRTTVALPHGTGKSVRVAVLAEGAAADEVTAA</sequence>
<dbReference type="AlphaFoldDB" id="A0A0D3IHZ1"/>